<dbReference type="PANTHER" id="PTHR30349:SF41">
    <property type="entry name" value="INTEGRASE_RECOMBINASE PROTEIN MJ0367-RELATED"/>
    <property type="match status" value="1"/>
</dbReference>
<evidence type="ECO:0000259" key="6">
    <source>
        <dbReference type="PROSITE" id="PS51898"/>
    </source>
</evidence>
<sequence>MANLFKKTVKDPKTGKSRDSKKWYIRYVDAQGRERRKVAFTDKQASQQLLASILRRVEREKAGIVDPIEDHLKRPLKEHLEDYRKHLAANGSVADYVNSAYQRVRDTLQGARAVFISDITPTAVNGFLAKLRAGDKDTRGRSVSTSNGYLSATKAFCRWMVLNKRMRDNPLAAMATKRADADRRLVRRPLEPDELQKLLTAARTGPKLLEISGPDREVIYLVATNTGFRRNEIASLTARSFAFAADPPTVTVKASYSKRRREDTIPVRRDFAERVRNWIASKGLEGTDEPLFPIMDGRTWVSVATVASFCLR</sequence>
<evidence type="ECO:0000256" key="1">
    <source>
        <dbReference type="ARBA" id="ARBA00008857"/>
    </source>
</evidence>
<dbReference type="OrthoDB" id="292546at2"/>
<dbReference type="PANTHER" id="PTHR30349">
    <property type="entry name" value="PHAGE INTEGRASE-RELATED"/>
    <property type="match status" value="1"/>
</dbReference>
<name>A0A518B7A3_9BACT</name>
<dbReference type="RefSeq" id="WP_145259856.1">
    <property type="nucleotide sequence ID" value="NZ_CP036279.1"/>
</dbReference>
<dbReference type="Gene3D" id="1.10.443.10">
    <property type="entry name" value="Intergrase catalytic core"/>
    <property type="match status" value="1"/>
</dbReference>
<organism evidence="8 9">
    <name type="scientific">Kolteria novifilia</name>
    <dbReference type="NCBI Taxonomy" id="2527975"/>
    <lineage>
        <taxon>Bacteria</taxon>
        <taxon>Pseudomonadati</taxon>
        <taxon>Planctomycetota</taxon>
        <taxon>Planctomycetia</taxon>
        <taxon>Kolteriales</taxon>
        <taxon>Kolteriaceae</taxon>
        <taxon>Kolteria</taxon>
    </lineage>
</organism>
<comment type="similarity">
    <text evidence="1">Belongs to the 'phage' integrase family.</text>
</comment>
<reference evidence="8 9" key="1">
    <citation type="submission" date="2019-02" db="EMBL/GenBank/DDBJ databases">
        <title>Deep-cultivation of Planctomycetes and their phenomic and genomic characterization uncovers novel biology.</title>
        <authorList>
            <person name="Wiegand S."/>
            <person name="Jogler M."/>
            <person name="Boedeker C."/>
            <person name="Pinto D."/>
            <person name="Vollmers J."/>
            <person name="Rivas-Marin E."/>
            <person name="Kohn T."/>
            <person name="Peeters S.H."/>
            <person name="Heuer A."/>
            <person name="Rast P."/>
            <person name="Oberbeckmann S."/>
            <person name="Bunk B."/>
            <person name="Jeske O."/>
            <person name="Meyerdierks A."/>
            <person name="Storesund J.E."/>
            <person name="Kallscheuer N."/>
            <person name="Luecker S."/>
            <person name="Lage O.M."/>
            <person name="Pohl T."/>
            <person name="Merkel B.J."/>
            <person name="Hornburger P."/>
            <person name="Mueller R.-W."/>
            <person name="Bruemmer F."/>
            <person name="Labrenz M."/>
            <person name="Spormann A.M."/>
            <person name="Op den Camp H."/>
            <person name="Overmann J."/>
            <person name="Amann R."/>
            <person name="Jetten M.S.M."/>
            <person name="Mascher T."/>
            <person name="Medema M.H."/>
            <person name="Devos D.P."/>
            <person name="Kaster A.-K."/>
            <person name="Ovreas L."/>
            <person name="Rohde M."/>
            <person name="Galperin M.Y."/>
            <person name="Jogler C."/>
        </authorList>
    </citation>
    <scope>NUCLEOTIDE SEQUENCE [LARGE SCALE GENOMIC DNA]</scope>
    <source>
        <strain evidence="8 9">Pan216</strain>
    </source>
</reference>
<evidence type="ECO:0000259" key="7">
    <source>
        <dbReference type="PROSITE" id="PS51900"/>
    </source>
</evidence>
<dbReference type="Proteomes" id="UP000317093">
    <property type="component" value="Chromosome"/>
</dbReference>
<feature type="domain" description="Core-binding (CB)" evidence="7">
    <location>
        <begin position="74"/>
        <end position="161"/>
    </location>
</feature>
<dbReference type="InterPro" id="IPR044068">
    <property type="entry name" value="CB"/>
</dbReference>
<evidence type="ECO:0000256" key="4">
    <source>
        <dbReference type="ARBA" id="ARBA00023172"/>
    </source>
</evidence>
<keyword evidence="2" id="KW-0229">DNA integration</keyword>
<dbReference type="EMBL" id="CP036279">
    <property type="protein sequence ID" value="QDU62833.1"/>
    <property type="molecule type" value="Genomic_DNA"/>
</dbReference>
<dbReference type="SUPFAM" id="SSF56349">
    <property type="entry name" value="DNA breaking-rejoining enzymes"/>
    <property type="match status" value="1"/>
</dbReference>
<keyword evidence="4" id="KW-0233">DNA recombination</keyword>
<dbReference type="Pfam" id="PF00589">
    <property type="entry name" value="Phage_integrase"/>
    <property type="match status" value="1"/>
</dbReference>
<dbReference type="InterPro" id="IPR010998">
    <property type="entry name" value="Integrase_recombinase_N"/>
</dbReference>
<proteinExistence type="inferred from homology"/>
<keyword evidence="9" id="KW-1185">Reference proteome</keyword>
<dbReference type="GO" id="GO:0015074">
    <property type="term" value="P:DNA integration"/>
    <property type="evidence" value="ECO:0007669"/>
    <property type="project" value="UniProtKB-KW"/>
</dbReference>
<dbReference type="InterPro" id="IPR050090">
    <property type="entry name" value="Tyrosine_recombinase_XerCD"/>
</dbReference>
<dbReference type="AlphaFoldDB" id="A0A518B7A3"/>
<dbReference type="InterPro" id="IPR002104">
    <property type="entry name" value="Integrase_catalytic"/>
</dbReference>
<accession>A0A518B7A3</accession>
<evidence type="ECO:0000256" key="3">
    <source>
        <dbReference type="ARBA" id="ARBA00023125"/>
    </source>
</evidence>
<dbReference type="PROSITE" id="PS51898">
    <property type="entry name" value="TYR_RECOMBINASE"/>
    <property type="match status" value="1"/>
</dbReference>
<evidence type="ECO:0000313" key="8">
    <source>
        <dbReference type="EMBL" id="QDU62833.1"/>
    </source>
</evidence>
<dbReference type="KEGG" id="knv:Pan216_37050"/>
<dbReference type="Gene3D" id="1.10.150.130">
    <property type="match status" value="1"/>
</dbReference>
<evidence type="ECO:0000313" key="9">
    <source>
        <dbReference type="Proteomes" id="UP000317093"/>
    </source>
</evidence>
<evidence type="ECO:0000256" key="5">
    <source>
        <dbReference type="PROSITE-ProRule" id="PRU01248"/>
    </source>
</evidence>
<dbReference type="InterPro" id="IPR013762">
    <property type="entry name" value="Integrase-like_cat_sf"/>
</dbReference>
<feature type="domain" description="Tyr recombinase" evidence="6">
    <location>
        <begin position="185"/>
        <end position="312"/>
    </location>
</feature>
<dbReference type="InterPro" id="IPR011010">
    <property type="entry name" value="DNA_brk_join_enz"/>
</dbReference>
<dbReference type="GO" id="GO:0006310">
    <property type="term" value="P:DNA recombination"/>
    <property type="evidence" value="ECO:0007669"/>
    <property type="project" value="UniProtKB-KW"/>
</dbReference>
<evidence type="ECO:0000256" key="2">
    <source>
        <dbReference type="ARBA" id="ARBA00022908"/>
    </source>
</evidence>
<protein>
    <submittedName>
        <fullName evidence="8">Site-specific tyrosine recombinase XerC</fullName>
    </submittedName>
</protein>
<dbReference type="PROSITE" id="PS51900">
    <property type="entry name" value="CB"/>
    <property type="match status" value="1"/>
</dbReference>
<keyword evidence="3 5" id="KW-0238">DNA-binding</keyword>
<dbReference type="GO" id="GO:0003677">
    <property type="term" value="F:DNA binding"/>
    <property type="evidence" value="ECO:0007669"/>
    <property type="project" value="UniProtKB-UniRule"/>
</dbReference>
<gene>
    <name evidence="8" type="ORF">Pan216_37050</name>
</gene>